<dbReference type="InterPro" id="IPR027477">
    <property type="entry name" value="Succ_DH/fumarate_Rdtase_cat_sf"/>
</dbReference>
<keyword evidence="2" id="KW-0560">Oxidoreductase</keyword>
<sequence length="536" mass="57495">MNTKIFQMSAEKSVIFADVLVLGGGPAGTWAALSAAEQGVRVVLADKGYCGTSGATAPSNTGAWYLPKGGQRDGEIERRLSRSTGLADRRWLQRVIEQAQRGLDKLGDSGYPFPLDDLGNSYRANLRGPDYMGFMRRRAIAAGVRILDHHPALELLASNGAIAGAAGIHPRSGNLWEVRAGAVVLATGGCAFLSHALGCDGNTGDGYLMAAEAGVRLSGMEFSSQYGLSPAHTSVTKGLTFSFASFYLEDGSPLPETGEDRSVRIARQLIDGQKVYALMNRGNSVEHDWLRQGQPNCFLPFDRIGLDPFKERFPVTLRSEGTVRGVGGLEIINEDCATTVPGLYAAGDAASRENIVGAVSGGGSPNASWAIASGTWSGRAAAGFAASLGDKAETRLVHGLGEAGLRPRKQPKRERLISEVISGVQAETLPLDVNFFRSGVRIALSRQRLDAVWADVRDYLVGEGRNALRAREAAAMTATARWIWASADARKESRGMHRRTDFTTTDDTQTRRLLTFGLDDVAVMAAEKHWQEVEVA</sequence>
<feature type="domain" description="Fumarate reductase/succinate dehydrogenase flavoprotein-like C-terminal" evidence="4">
    <location>
        <begin position="466"/>
        <end position="511"/>
    </location>
</feature>
<dbReference type="Gene3D" id="3.50.50.60">
    <property type="entry name" value="FAD/NAD(P)-binding domain"/>
    <property type="match status" value="1"/>
</dbReference>
<name>A0ABT5A2W9_9CYAN</name>
<keyword evidence="6" id="KW-1185">Reference proteome</keyword>
<dbReference type="InterPro" id="IPR037099">
    <property type="entry name" value="Fum_R/Succ_DH_flav-like_C_sf"/>
</dbReference>
<dbReference type="InterPro" id="IPR003953">
    <property type="entry name" value="FAD-dep_OxRdtase_2_FAD-bd"/>
</dbReference>
<dbReference type="InterPro" id="IPR015939">
    <property type="entry name" value="Fum_Rdtase/Succ_DH_flav-like_C"/>
</dbReference>
<dbReference type="Gene3D" id="3.90.700.10">
    <property type="entry name" value="Succinate dehydrogenase/fumarate reductase flavoprotein, catalytic domain"/>
    <property type="match status" value="1"/>
</dbReference>
<dbReference type="Pfam" id="PF00890">
    <property type="entry name" value="FAD_binding_2"/>
    <property type="match status" value="1"/>
</dbReference>
<dbReference type="Proteomes" id="UP001212123">
    <property type="component" value="Unassembled WGS sequence"/>
</dbReference>
<evidence type="ECO:0000259" key="3">
    <source>
        <dbReference type="Pfam" id="PF00890"/>
    </source>
</evidence>
<dbReference type="Pfam" id="PF02910">
    <property type="entry name" value="Succ_DH_flav_C"/>
    <property type="match status" value="1"/>
</dbReference>
<organism evidence="5 6">
    <name type="scientific">Dolichospermum circinale CS-537/01</name>
    <dbReference type="NCBI Taxonomy" id="3021739"/>
    <lineage>
        <taxon>Bacteria</taxon>
        <taxon>Bacillati</taxon>
        <taxon>Cyanobacteriota</taxon>
        <taxon>Cyanophyceae</taxon>
        <taxon>Nostocales</taxon>
        <taxon>Aphanizomenonaceae</taxon>
        <taxon>Dolichospermum</taxon>
        <taxon>Dolichospermum circinale</taxon>
    </lineage>
</organism>
<dbReference type="PRINTS" id="PR00411">
    <property type="entry name" value="PNDRDTASEI"/>
</dbReference>
<comment type="caution">
    <text evidence="5">The sequence shown here is derived from an EMBL/GenBank/DDBJ whole genome shotgun (WGS) entry which is preliminary data.</text>
</comment>
<dbReference type="RefSeq" id="WP_028082470.1">
    <property type="nucleotide sequence ID" value="NZ_JAQMTU010000038.1"/>
</dbReference>
<protein>
    <submittedName>
        <fullName evidence="5">FAD-binding protein</fullName>
    </submittedName>
</protein>
<keyword evidence="1" id="KW-0285">Flavoprotein</keyword>
<evidence type="ECO:0000313" key="6">
    <source>
        <dbReference type="Proteomes" id="UP001212123"/>
    </source>
</evidence>
<dbReference type="SUPFAM" id="SSF51905">
    <property type="entry name" value="FAD/NAD(P)-binding domain"/>
    <property type="match status" value="1"/>
</dbReference>
<dbReference type="SUPFAM" id="SSF46977">
    <property type="entry name" value="Succinate dehydrogenase/fumarate reductase flavoprotein C-terminal domain"/>
    <property type="match status" value="1"/>
</dbReference>
<dbReference type="PANTHER" id="PTHR11632:SF73">
    <property type="entry name" value="BLR3196 PROTEIN"/>
    <property type="match status" value="1"/>
</dbReference>
<reference evidence="5 6" key="1">
    <citation type="submission" date="2023-01" db="EMBL/GenBank/DDBJ databases">
        <title>Genomes from the Australian National Cyanobacteria Reference Collection.</title>
        <authorList>
            <person name="Willis A."/>
            <person name="Lee E.M.F."/>
        </authorList>
    </citation>
    <scope>NUCLEOTIDE SEQUENCE [LARGE SCALE GENOMIC DNA]</scope>
    <source>
        <strain evidence="5 6">CS-537/01</strain>
    </source>
</reference>
<evidence type="ECO:0000256" key="1">
    <source>
        <dbReference type="ARBA" id="ARBA00022630"/>
    </source>
</evidence>
<dbReference type="PRINTS" id="PR00368">
    <property type="entry name" value="FADPNR"/>
</dbReference>
<dbReference type="InterPro" id="IPR036188">
    <property type="entry name" value="FAD/NAD-bd_sf"/>
</dbReference>
<evidence type="ECO:0000256" key="2">
    <source>
        <dbReference type="ARBA" id="ARBA00023002"/>
    </source>
</evidence>
<dbReference type="EMBL" id="JAQMTU010000038">
    <property type="protein sequence ID" value="MDB9486275.1"/>
    <property type="molecule type" value="Genomic_DNA"/>
</dbReference>
<accession>A0ABT5A2W9</accession>
<proteinExistence type="predicted"/>
<evidence type="ECO:0000313" key="5">
    <source>
        <dbReference type="EMBL" id="MDB9486275.1"/>
    </source>
</evidence>
<dbReference type="Gene3D" id="1.20.58.100">
    <property type="entry name" value="Fumarate reductase/succinate dehydrogenase flavoprotein-like, C-terminal domain"/>
    <property type="match status" value="1"/>
</dbReference>
<dbReference type="InterPro" id="IPR030664">
    <property type="entry name" value="SdhA/FrdA/AprA"/>
</dbReference>
<dbReference type="PANTHER" id="PTHR11632">
    <property type="entry name" value="SUCCINATE DEHYDROGENASE 2 FLAVOPROTEIN SUBUNIT"/>
    <property type="match status" value="1"/>
</dbReference>
<feature type="domain" description="FAD-dependent oxidoreductase 2 FAD-binding" evidence="3">
    <location>
        <begin position="18"/>
        <end position="222"/>
    </location>
</feature>
<gene>
    <name evidence="5" type="ORF">PN492_06900</name>
</gene>
<evidence type="ECO:0000259" key="4">
    <source>
        <dbReference type="Pfam" id="PF02910"/>
    </source>
</evidence>